<evidence type="ECO:0000313" key="3">
    <source>
        <dbReference type="EMBL" id="MBE7940467.1"/>
    </source>
</evidence>
<dbReference type="PANTHER" id="PTHR30143:SF0">
    <property type="entry name" value="2-KETO-4-PENTENOATE HYDRATASE"/>
    <property type="match status" value="1"/>
</dbReference>
<keyword evidence="3" id="KW-0378">Hydrolase</keyword>
<dbReference type="Proteomes" id="UP000715965">
    <property type="component" value="Unassembled WGS sequence"/>
</dbReference>
<keyword evidence="4" id="KW-1185">Reference proteome</keyword>
<dbReference type="InterPro" id="IPR050772">
    <property type="entry name" value="Hydratase-Decarb/MhpD_sf"/>
</dbReference>
<proteinExistence type="predicted"/>
<dbReference type="Gene3D" id="3.90.850.10">
    <property type="entry name" value="Fumarylacetoacetase-like, C-terminal domain"/>
    <property type="match status" value="1"/>
</dbReference>
<dbReference type="GO" id="GO:0016787">
    <property type="term" value="F:hydrolase activity"/>
    <property type="evidence" value="ECO:0007669"/>
    <property type="project" value="UniProtKB-KW"/>
</dbReference>
<dbReference type="InterPro" id="IPR036663">
    <property type="entry name" value="Fumarylacetoacetase_C_sf"/>
</dbReference>
<organism evidence="3 4">
    <name type="scientific">Ramlibacter aquaticus</name>
    <dbReference type="NCBI Taxonomy" id="2780094"/>
    <lineage>
        <taxon>Bacteria</taxon>
        <taxon>Pseudomonadati</taxon>
        <taxon>Pseudomonadota</taxon>
        <taxon>Betaproteobacteria</taxon>
        <taxon>Burkholderiales</taxon>
        <taxon>Comamonadaceae</taxon>
        <taxon>Ramlibacter</taxon>
    </lineage>
</organism>
<keyword evidence="1" id="KW-0456">Lyase</keyword>
<dbReference type="SUPFAM" id="SSF56529">
    <property type="entry name" value="FAH"/>
    <property type="match status" value="1"/>
</dbReference>
<reference evidence="3 4" key="1">
    <citation type="submission" date="2020-10" db="EMBL/GenBank/DDBJ databases">
        <title>Draft genome of Ramlibacter aquaticus LMG 30558.</title>
        <authorList>
            <person name="Props R."/>
        </authorList>
    </citation>
    <scope>NUCLEOTIDE SEQUENCE [LARGE SCALE GENOMIC DNA]</scope>
    <source>
        <strain evidence="3 4">LMG 30558</strain>
    </source>
</reference>
<evidence type="ECO:0000313" key="4">
    <source>
        <dbReference type="Proteomes" id="UP000715965"/>
    </source>
</evidence>
<protein>
    <submittedName>
        <fullName evidence="3">Fumarylacetoacetate hydrolase family protein</fullName>
    </submittedName>
</protein>
<gene>
    <name evidence="3" type="ORF">IM725_07780</name>
</gene>
<dbReference type="PANTHER" id="PTHR30143">
    <property type="entry name" value="ACID HYDRATASE"/>
    <property type="match status" value="1"/>
</dbReference>
<feature type="domain" description="Fumarylacetoacetase-like C-terminal" evidence="2">
    <location>
        <begin position="92"/>
        <end position="249"/>
    </location>
</feature>
<comment type="caution">
    <text evidence="3">The sequence shown here is derived from an EMBL/GenBank/DDBJ whole genome shotgun (WGS) entry which is preliminary data.</text>
</comment>
<dbReference type="Pfam" id="PF01557">
    <property type="entry name" value="FAA_hydrolase"/>
    <property type="match status" value="1"/>
</dbReference>
<name>A0ABR9SDN4_9BURK</name>
<evidence type="ECO:0000256" key="1">
    <source>
        <dbReference type="ARBA" id="ARBA00023239"/>
    </source>
</evidence>
<sequence>MLSPQQLLAHHDDARPWPHGCGMDLGVAYEHALAVRAARIARGERPRGFKVGFTNRTIWDRYQVHAPIWGTVWDTTLSVCEGEGRVALAGTCQPRLEPEAVFGIRQTPPARATLDDLFDCIEWVAPGFEIVQSHMPDWKFLPADTVADQGLHARLLVGPRRPVREISDTAHALDSRLAAARVQLFEGDTLRDQGSGANVLDGPLHALAHFLAELRNCPGAPDLQPGDVVTTGTWTDAWPLAAGQHWRARFDAPLTDLSITLC</sequence>
<evidence type="ECO:0000259" key="2">
    <source>
        <dbReference type="Pfam" id="PF01557"/>
    </source>
</evidence>
<dbReference type="InterPro" id="IPR011234">
    <property type="entry name" value="Fumarylacetoacetase-like_C"/>
</dbReference>
<accession>A0ABR9SDN4</accession>
<dbReference type="EMBL" id="JADDOJ010000023">
    <property type="protein sequence ID" value="MBE7940467.1"/>
    <property type="molecule type" value="Genomic_DNA"/>
</dbReference>